<dbReference type="GO" id="GO:0005634">
    <property type="term" value="C:nucleus"/>
    <property type="evidence" value="ECO:0007669"/>
    <property type="project" value="UniProtKB-SubCell"/>
</dbReference>
<keyword evidence="2" id="KW-0808">Transferase</keyword>
<dbReference type="Gene3D" id="3.30.70.330">
    <property type="match status" value="1"/>
</dbReference>
<gene>
    <name evidence="4" type="ORF">LY90DRAFT_668500</name>
</gene>
<dbReference type="InterPro" id="IPR029063">
    <property type="entry name" value="SAM-dependent_MTases_sf"/>
</dbReference>
<feature type="domain" description="RRM" evidence="3">
    <location>
        <begin position="31"/>
        <end position="104"/>
    </location>
</feature>
<keyword evidence="2" id="KW-0506">mRNA capping</keyword>
<sequence length="471" mass="53896">MSKRPILLSNKPSSYNLSGPILIQDNYERDINMFVSNLPSNITETRLAQEFSNTKYKHINICYNEFTNKPLGYAYVTFSSEKAAKAAFNELNNKIEIDDRRLRLLLPLDIMRSSNSRMATVKLQDNNVKKVPISSKYTKYDGVLLHYFKKSSPIFAKLDNLKEKAASDPTIDEHYNNVRTQAKSVQPNTAKTLYNLNLVMFKDMVESVDKPIFSPNTHFLDICCAPGGFTNYILNNYPESSGCGITLPHGNGVSPMFENNNAGRFNCFYCDINKLKSGFQLGESFDLVILDGQTNWTNNNSDYSQFQKESKLLLISQLILGLNHLKNQGIMIVRLCKPEETFYSTIVYILHSLFLEIQLIKPGSSRVARSLFYMICRNYDPVILEPIFEGLIKVQTALKNGEDVDDFEKFIPSFSADTIIKEFGESLIKLYDRYWEFMYTTLSDSFNRIQKQEINGNSSNNNNNNNNNNKI</sequence>
<dbReference type="GO" id="GO:0032259">
    <property type="term" value="P:methylation"/>
    <property type="evidence" value="ECO:0007669"/>
    <property type="project" value="UniProtKB-KW"/>
</dbReference>
<dbReference type="GO" id="GO:0016556">
    <property type="term" value="P:mRNA modification"/>
    <property type="evidence" value="ECO:0007669"/>
    <property type="project" value="UniProtKB-UniRule"/>
</dbReference>
<dbReference type="SUPFAM" id="SSF53335">
    <property type="entry name" value="S-adenosyl-L-methionine-dependent methyltransferases"/>
    <property type="match status" value="1"/>
</dbReference>
<dbReference type="Proteomes" id="UP000193920">
    <property type="component" value="Unassembled WGS sequence"/>
</dbReference>
<dbReference type="AlphaFoldDB" id="A0A1Y2DRP8"/>
<dbReference type="GO" id="GO:0006370">
    <property type="term" value="P:7-methylguanosine mRNA capping"/>
    <property type="evidence" value="ECO:0007669"/>
    <property type="project" value="UniProtKB-UniRule"/>
</dbReference>
<dbReference type="SMART" id="SM00360">
    <property type="entry name" value="RRM"/>
    <property type="match status" value="1"/>
</dbReference>
<keyword evidence="5" id="KW-1185">Reference proteome</keyword>
<dbReference type="CDD" id="cd00590">
    <property type="entry name" value="RRM_SF"/>
    <property type="match status" value="1"/>
</dbReference>
<organism evidence="4 5">
    <name type="scientific">Neocallimastix californiae</name>
    <dbReference type="NCBI Taxonomy" id="1754190"/>
    <lineage>
        <taxon>Eukaryota</taxon>
        <taxon>Fungi</taxon>
        <taxon>Fungi incertae sedis</taxon>
        <taxon>Chytridiomycota</taxon>
        <taxon>Chytridiomycota incertae sedis</taxon>
        <taxon>Neocallimastigomycetes</taxon>
        <taxon>Neocallimastigales</taxon>
        <taxon>Neocallimastigaceae</taxon>
        <taxon>Neocallimastix</taxon>
    </lineage>
</organism>
<dbReference type="GO" id="GO:0003723">
    <property type="term" value="F:RNA binding"/>
    <property type="evidence" value="ECO:0007669"/>
    <property type="project" value="UniProtKB-UniRule"/>
</dbReference>
<dbReference type="Gene3D" id="3.40.50.12760">
    <property type="match status" value="1"/>
</dbReference>
<dbReference type="PANTHER" id="PTHR16121:SF0">
    <property type="entry name" value="CAP-SPECIFIC MRNA (NUCLEOSIDE-2'-O-)-METHYLTRANSFERASE 1"/>
    <property type="match status" value="1"/>
</dbReference>
<dbReference type="InterPro" id="IPR035979">
    <property type="entry name" value="RBD_domain_sf"/>
</dbReference>
<dbReference type="InterPro" id="IPR050851">
    <property type="entry name" value="mRNA_Cap_2O-Ribose_MeTrfase"/>
</dbReference>
<dbReference type="GO" id="GO:0004483">
    <property type="term" value="F:methyltransferase cap1 activity"/>
    <property type="evidence" value="ECO:0007669"/>
    <property type="project" value="UniProtKB-UniRule"/>
</dbReference>
<evidence type="ECO:0000313" key="5">
    <source>
        <dbReference type="Proteomes" id="UP000193920"/>
    </source>
</evidence>
<dbReference type="InterPro" id="IPR012677">
    <property type="entry name" value="Nucleotide-bd_a/b_plait_sf"/>
</dbReference>
<dbReference type="EC" id="2.1.1.57" evidence="2"/>
<dbReference type="InterPro" id="IPR000504">
    <property type="entry name" value="RRM_dom"/>
</dbReference>
<protein>
    <recommendedName>
        <fullName evidence="2">Cap-specific mRNA (nucleoside-2'-O-)-methyltransferase 1</fullName>
        <ecNumber evidence="2">2.1.1.57</ecNumber>
    </recommendedName>
    <alternativeName>
        <fullName evidence="2">Cap1 2'O-ribose methyltransferase 1</fullName>
    </alternativeName>
</protein>
<comment type="catalytic activity">
    <reaction evidence="2">
        <text>a 5'-end (N(7)-methyl 5'-triphosphoguanosine)-ribonucleoside in mRNA + S-adenosyl-L-methionine = a 5'-end (N(7)-methyl 5'-triphosphoguanosine)-(2'-O-methyl-ribonucleoside) in mRNA + S-adenosyl-L-homocysteine + H(+)</text>
        <dbReference type="Rhea" id="RHEA:67020"/>
        <dbReference type="Rhea" id="RHEA-COMP:17167"/>
        <dbReference type="Rhea" id="RHEA-COMP:17168"/>
        <dbReference type="ChEBI" id="CHEBI:15378"/>
        <dbReference type="ChEBI" id="CHEBI:57856"/>
        <dbReference type="ChEBI" id="CHEBI:59789"/>
        <dbReference type="ChEBI" id="CHEBI:156461"/>
        <dbReference type="ChEBI" id="CHEBI:167609"/>
        <dbReference type="EC" id="2.1.1.57"/>
    </reaction>
</comment>
<dbReference type="PANTHER" id="PTHR16121">
    <property type="entry name" value="CAP-SPECIFIC MRNA (NUCLEOSIDE-2'-O-)-METHYLTRANSFERASE 1-RELATED"/>
    <property type="match status" value="1"/>
</dbReference>
<comment type="caution">
    <text evidence="4">The sequence shown here is derived from an EMBL/GenBank/DDBJ whole genome shotgun (WGS) entry which is preliminary data.</text>
</comment>
<dbReference type="PROSITE" id="PS50102">
    <property type="entry name" value="RRM"/>
    <property type="match status" value="1"/>
</dbReference>
<accession>A0A1Y2DRP8</accession>
<dbReference type="STRING" id="1754190.A0A1Y2DRP8"/>
<comment type="subcellular location">
    <subcellularLocation>
        <location evidence="2">Nucleus</location>
    </subcellularLocation>
</comment>
<keyword evidence="2" id="KW-0489">Methyltransferase</keyword>
<keyword evidence="2" id="KW-0949">S-adenosyl-L-methionine</keyword>
<dbReference type="GO" id="GO:0005737">
    <property type="term" value="C:cytoplasm"/>
    <property type="evidence" value="ECO:0007669"/>
    <property type="project" value="TreeGrafter"/>
</dbReference>
<dbReference type="InterPro" id="IPR002877">
    <property type="entry name" value="RNA_MeTrfase_FtsJ_dom"/>
</dbReference>
<dbReference type="Pfam" id="PF00076">
    <property type="entry name" value="RRM_1"/>
    <property type="match status" value="1"/>
</dbReference>
<dbReference type="EMBL" id="MCOG01000059">
    <property type="protein sequence ID" value="ORY61859.1"/>
    <property type="molecule type" value="Genomic_DNA"/>
</dbReference>
<proteinExistence type="predicted"/>
<keyword evidence="1" id="KW-0694">RNA-binding</keyword>
<reference evidence="4 5" key="1">
    <citation type="submission" date="2016-08" db="EMBL/GenBank/DDBJ databases">
        <title>A Parts List for Fungal Cellulosomes Revealed by Comparative Genomics.</title>
        <authorList>
            <consortium name="DOE Joint Genome Institute"/>
            <person name="Haitjema C.H."/>
            <person name="Gilmore S.P."/>
            <person name="Henske J.K."/>
            <person name="Solomon K.V."/>
            <person name="De Groot R."/>
            <person name="Kuo A."/>
            <person name="Mondo S.J."/>
            <person name="Salamov A.A."/>
            <person name="Labutti K."/>
            <person name="Zhao Z."/>
            <person name="Chiniquy J."/>
            <person name="Barry K."/>
            <person name="Brewer H.M."/>
            <person name="Purvine S.O."/>
            <person name="Wright A.T."/>
            <person name="Boxma B."/>
            <person name="Van Alen T."/>
            <person name="Hackstein J.H."/>
            <person name="Baker S.E."/>
            <person name="Grigoriev I.V."/>
            <person name="O'Malley M.A."/>
        </authorList>
    </citation>
    <scope>NUCLEOTIDE SEQUENCE [LARGE SCALE GENOMIC DNA]</scope>
    <source>
        <strain evidence="4 5">G1</strain>
    </source>
</reference>
<dbReference type="Pfam" id="PF01728">
    <property type="entry name" value="FtsJ"/>
    <property type="match status" value="1"/>
</dbReference>
<evidence type="ECO:0000313" key="4">
    <source>
        <dbReference type="EMBL" id="ORY61859.1"/>
    </source>
</evidence>
<evidence type="ECO:0000256" key="2">
    <source>
        <dbReference type="RuleBase" id="RU368012"/>
    </source>
</evidence>
<evidence type="ECO:0000259" key="3">
    <source>
        <dbReference type="PROSITE" id="PS50102"/>
    </source>
</evidence>
<keyword evidence="2" id="KW-0539">Nucleus</keyword>
<name>A0A1Y2DRP8_9FUNG</name>
<dbReference type="SUPFAM" id="SSF54928">
    <property type="entry name" value="RNA-binding domain, RBD"/>
    <property type="match status" value="1"/>
</dbReference>
<keyword evidence="2" id="KW-0507">mRNA processing</keyword>
<dbReference type="OrthoDB" id="417125at2759"/>
<comment type="function">
    <text evidence="2">S-adenosyl-L-methionine-dependent methyltransferase that mediates RNA cap1 2'-O-ribose methylation to the 5'-cap structure of RNAs. Methylates the ribose of the first nucleotide of a m(7)GpppG-capped mRNA to produce m(7)GpppNmp (cap1).</text>
</comment>
<evidence type="ECO:0000256" key="1">
    <source>
        <dbReference type="PROSITE-ProRule" id="PRU00176"/>
    </source>
</evidence>